<keyword evidence="3" id="KW-1185">Reference proteome</keyword>
<dbReference type="AlphaFoldDB" id="A0A9N9BBD3"/>
<gene>
    <name evidence="2" type="ORF">DEBURN_LOCUS7429</name>
</gene>
<name>A0A9N9BBD3_9GLOM</name>
<protein>
    <submittedName>
        <fullName evidence="2">1469_t:CDS:1</fullName>
    </submittedName>
</protein>
<reference evidence="2" key="1">
    <citation type="submission" date="2021-06" db="EMBL/GenBank/DDBJ databases">
        <authorList>
            <person name="Kallberg Y."/>
            <person name="Tangrot J."/>
            <person name="Rosling A."/>
        </authorList>
    </citation>
    <scope>NUCLEOTIDE SEQUENCE</scope>
    <source>
        <strain evidence="2">AZ414A</strain>
    </source>
</reference>
<dbReference type="Proteomes" id="UP000789706">
    <property type="component" value="Unassembled WGS sequence"/>
</dbReference>
<proteinExistence type="predicted"/>
<dbReference type="EMBL" id="CAJVPK010000897">
    <property type="protein sequence ID" value="CAG8557803.1"/>
    <property type="molecule type" value="Genomic_DNA"/>
</dbReference>
<organism evidence="2 3">
    <name type="scientific">Diversispora eburnea</name>
    <dbReference type="NCBI Taxonomy" id="1213867"/>
    <lineage>
        <taxon>Eukaryota</taxon>
        <taxon>Fungi</taxon>
        <taxon>Fungi incertae sedis</taxon>
        <taxon>Mucoromycota</taxon>
        <taxon>Glomeromycotina</taxon>
        <taxon>Glomeromycetes</taxon>
        <taxon>Diversisporales</taxon>
        <taxon>Diversisporaceae</taxon>
        <taxon>Diversispora</taxon>
    </lineage>
</organism>
<feature type="signal peptide" evidence="1">
    <location>
        <begin position="1"/>
        <end position="21"/>
    </location>
</feature>
<accession>A0A9N9BBD3</accession>
<evidence type="ECO:0000256" key="1">
    <source>
        <dbReference type="SAM" id="SignalP"/>
    </source>
</evidence>
<evidence type="ECO:0000313" key="3">
    <source>
        <dbReference type="Proteomes" id="UP000789706"/>
    </source>
</evidence>
<evidence type="ECO:0000313" key="2">
    <source>
        <dbReference type="EMBL" id="CAG8557803.1"/>
    </source>
</evidence>
<feature type="chain" id="PRO_5040485667" evidence="1">
    <location>
        <begin position="22"/>
        <end position="74"/>
    </location>
</feature>
<keyword evidence="1" id="KW-0732">Signal</keyword>
<comment type="caution">
    <text evidence="2">The sequence shown here is derived from an EMBL/GenBank/DDBJ whole genome shotgun (WGS) entry which is preliminary data.</text>
</comment>
<sequence length="74" mass="8670">MPTRLMFTIIIILGGLIVWDAKPSFKVGYLILTEMWLNQTIQFPNNYPIEFDVIESTFNQDVIYTCERGPNDQR</sequence>